<dbReference type="NCBIfam" id="NF004970">
    <property type="entry name" value="PRK06333.1"/>
    <property type="match status" value="1"/>
</dbReference>
<comment type="pathway">
    <text evidence="1 14">Lipid metabolism; fatty acid biosynthesis.</text>
</comment>
<dbReference type="InterPro" id="IPR020841">
    <property type="entry name" value="PKS_Beta-ketoAc_synthase_dom"/>
</dbReference>
<evidence type="ECO:0000256" key="12">
    <source>
        <dbReference type="ARBA" id="ARBA00047318"/>
    </source>
</evidence>
<keyword evidence="9 14" id="KW-0275">Fatty acid biosynthesis</keyword>
<gene>
    <name evidence="17" type="primary">fabF</name>
    <name evidence="17" type="ORF">VF724_05930</name>
</gene>
<keyword evidence="7" id="KW-0276">Fatty acid metabolism</keyword>
<evidence type="ECO:0000256" key="1">
    <source>
        <dbReference type="ARBA" id="ARBA00005194"/>
    </source>
</evidence>
<dbReference type="PROSITE" id="PS52004">
    <property type="entry name" value="KS3_2"/>
    <property type="match status" value="1"/>
</dbReference>
<dbReference type="EMBL" id="JAYJLD010000006">
    <property type="protein sequence ID" value="MEB3101200.1"/>
    <property type="molecule type" value="Genomic_DNA"/>
</dbReference>
<evidence type="ECO:0000256" key="10">
    <source>
        <dbReference type="ARBA" id="ARBA00023315"/>
    </source>
</evidence>
<dbReference type="Gene3D" id="3.40.47.10">
    <property type="match status" value="1"/>
</dbReference>
<evidence type="ECO:0000256" key="5">
    <source>
        <dbReference type="ARBA" id="ARBA00022516"/>
    </source>
</evidence>
<dbReference type="PANTHER" id="PTHR11712:SF336">
    <property type="entry name" value="3-OXOACYL-[ACYL-CARRIER-PROTEIN] SYNTHASE, MITOCHONDRIAL"/>
    <property type="match status" value="1"/>
</dbReference>
<dbReference type="PIRSF" id="PIRSF000447">
    <property type="entry name" value="KAS_II"/>
    <property type="match status" value="1"/>
</dbReference>
<evidence type="ECO:0000256" key="2">
    <source>
        <dbReference type="ARBA" id="ARBA00008467"/>
    </source>
</evidence>
<dbReference type="SMART" id="SM00825">
    <property type="entry name" value="PKS_KS"/>
    <property type="match status" value="1"/>
</dbReference>
<name>A0ABU5ZFD0_9BACL</name>
<evidence type="ECO:0000256" key="3">
    <source>
        <dbReference type="ARBA" id="ARBA00012356"/>
    </source>
</evidence>
<accession>A0ABU5ZFD0</accession>
<evidence type="ECO:0000313" key="17">
    <source>
        <dbReference type="EMBL" id="MEB3101200.1"/>
    </source>
</evidence>
<evidence type="ECO:0000256" key="8">
    <source>
        <dbReference type="ARBA" id="ARBA00023098"/>
    </source>
</evidence>
<sequence>MKQRVVVTGLGVITSLGKDPGTLWNNLMAGKSGVSLIEAFDVSEYPTKIAASIKDFDPEQYMDKKEARRMDRFVQFAVAASNLALQDAELNIAQDTDPERVGVYVGSGIGGLGTWEEQHTILLERGPKRVSPFFIPMMIANMASGQISILTGAKGPNSTSVTACATGSHSIGDSLRLIQHGEADVMICGGAEATIRPIGMAGFCSMRAMSTRNDEPEKASRPFDLERDGFVMAEGAGILILESLEHAQKRGAKIYGEVIGYGMSGDAHHMTDPDPDGAARCMARAIKDAGIAPEQVDYINAHGTSTPAGDKSETEAIKKTFGDYAYKLAVSSTKSMTGHLLGAAGGVEAVICALTIDNGMIPPTINLEHPDPDCDLDYVPNEPRKAEVNVAMSNSFGFGGHNATLIFRKFEK</sequence>
<evidence type="ECO:0000256" key="13">
    <source>
        <dbReference type="ARBA" id="ARBA00047659"/>
    </source>
</evidence>
<dbReference type="RefSeq" id="WP_371753312.1">
    <property type="nucleotide sequence ID" value="NZ_JAYJLD010000006.1"/>
</dbReference>
<dbReference type="EC" id="2.3.1.179" evidence="3 14"/>
<evidence type="ECO:0000256" key="7">
    <source>
        <dbReference type="ARBA" id="ARBA00022832"/>
    </source>
</evidence>
<reference evidence="17" key="1">
    <citation type="submission" date="2023-12" db="EMBL/GenBank/DDBJ databases">
        <title>Fervidustalea candida gen. nov., sp. nov., a novel member of the family Paenibacillaceae isolated from a geothermal area.</title>
        <authorList>
            <person name="Li W.-J."/>
            <person name="Jiao J.-Y."/>
            <person name="Chen Y."/>
        </authorList>
    </citation>
    <scope>NUCLEOTIDE SEQUENCE</scope>
    <source>
        <strain evidence="17">SYSU GA230002</strain>
    </source>
</reference>
<dbReference type="InterPro" id="IPR014030">
    <property type="entry name" value="Ketoacyl_synth_N"/>
</dbReference>
<proteinExistence type="inferred from homology"/>
<keyword evidence="6 14" id="KW-0808">Transferase</keyword>
<dbReference type="InterPro" id="IPR017568">
    <property type="entry name" value="3-oxoacyl-ACP_synth-2"/>
</dbReference>
<dbReference type="Pfam" id="PF02801">
    <property type="entry name" value="Ketoacyl-synt_C"/>
    <property type="match status" value="1"/>
</dbReference>
<dbReference type="Proteomes" id="UP001310386">
    <property type="component" value="Unassembled WGS sequence"/>
</dbReference>
<dbReference type="InterPro" id="IPR014031">
    <property type="entry name" value="Ketoacyl_synth_C"/>
</dbReference>
<dbReference type="NCBIfam" id="TIGR03150">
    <property type="entry name" value="fabF"/>
    <property type="match status" value="1"/>
</dbReference>
<comment type="catalytic activity">
    <reaction evidence="12 14">
        <text>(9Z)-hexadecenoyl-[ACP] + malonyl-[ACP] + H(+) = 3-oxo-(11Z)-octadecenoyl-[ACP] + holo-[ACP] + CO2</text>
        <dbReference type="Rhea" id="RHEA:55040"/>
        <dbReference type="Rhea" id="RHEA-COMP:9623"/>
        <dbReference type="Rhea" id="RHEA-COMP:9685"/>
        <dbReference type="Rhea" id="RHEA-COMP:10800"/>
        <dbReference type="Rhea" id="RHEA-COMP:14074"/>
        <dbReference type="ChEBI" id="CHEBI:15378"/>
        <dbReference type="ChEBI" id="CHEBI:16526"/>
        <dbReference type="ChEBI" id="CHEBI:64479"/>
        <dbReference type="ChEBI" id="CHEBI:78449"/>
        <dbReference type="ChEBI" id="CHEBI:83989"/>
        <dbReference type="ChEBI" id="CHEBI:138538"/>
        <dbReference type="EC" id="2.3.1.179"/>
    </reaction>
</comment>
<evidence type="ECO:0000256" key="11">
    <source>
        <dbReference type="ARBA" id="ARBA00024006"/>
    </source>
</evidence>
<organism evidence="17 18">
    <name type="scientific">Ferviditalea candida</name>
    <dbReference type="NCBI Taxonomy" id="3108399"/>
    <lineage>
        <taxon>Bacteria</taxon>
        <taxon>Bacillati</taxon>
        <taxon>Bacillota</taxon>
        <taxon>Bacilli</taxon>
        <taxon>Bacillales</taxon>
        <taxon>Paenibacillaceae</taxon>
        <taxon>Ferviditalea</taxon>
    </lineage>
</organism>
<evidence type="ECO:0000313" key="18">
    <source>
        <dbReference type="Proteomes" id="UP001310386"/>
    </source>
</evidence>
<dbReference type="CDD" id="cd00834">
    <property type="entry name" value="KAS_I_II"/>
    <property type="match status" value="1"/>
</dbReference>
<evidence type="ECO:0000256" key="14">
    <source>
        <dbReference type="PIRNR" id="PIRNR000447"/>
    </source>
</evidence>
<dbReference type="NCBIfam" id="NF005589">
    <property type="entry name" value="PRK07314.1"/>
    <property type="match status" value="1"/>
</dbReference>
<dbReference type="PANTHER" id="PTHR11712">
    <property type="entry name" value="POLYKETIDE SYNTHASE-RELATED"/>
    <property type="match status" value="1"/>
</dbReference>
<comment type="caution">
    <text evidence="17">The sequence shown here is derived from an EMBL/GenBank/DDBJ whole genome shotgun (WGS) entry which is preliminary data.</text>
</comment>
<dbReference type="InterPro" id="IPR000794">
    <property type="entry name" value="Beta-ketoacyl_synthase"/>
</dbReference>
<feature type="domain" description="Ketosynthase family 3 (KS3)" evidence="16">
    <location>
        <begin position="2"/>
        <end position="409"/>
    </location>
</feature>
<comment type="similarity">
    <text evidence="2 14 15">Belongs to the thiolase-like superfamily. Beta-ketoacyl-ACP synthases family.</text>
</comment>
<evidence type="ECO:0000256" key="15">
    <source>
        <dbReference type="RuleBase" id="RU003694"/>
    </source>
</evidence>
<evidence type="ECO:0000256" key="4">
    <source>
        <dbReference type="ARBA" id="ARBA00014657"/>
    </source>
</evidence>
<protein>
    <recommendedName>
        <fullName evidence="4 14">3-oxoacyl-[acyl-carrier-protein] synthase 2</fullName>
        <ecNumber evidence="3 14">2.3.1.179</ecNumber>
    </recommendedName>
</protein>
<comment type="catalytic activity">
    <reaction evidence="13 14">
        <text>a fatty acyl-[ACP] + malonyl-[ACP] + H(+) = a 3-oxoacyl-[ACP] + holo-[ACP] + CO2</text>
        <dbReference type="Rhea" id="RHEA:22836"/>
        <dbReference type="Rhea" id="RHEA-COMP:9623"/>
        <dbReference type="Rhea" id="RHEA-COMP:9685"/>
        <dbReference type="Rhea" id="RHEA-COMP:9916"/>
        <dbReference type="Rhea" id="RHEA-COMP:14125"/>
        <dbReference type="ChEBI" id="CHEBI:15378"/>
        <dbReference type="ChEBI" id="CHEBI:16526"/>
        <dbReference type="ChEBI" id="CHEBI:64479"/>
        <dbReference type="ChEBI" id="CHEBI:78449"/>
        <dbReference type="ChEBI" id="CHEBI:78776"/>
        <dbReference type="ChEBI" id="CHEBI:138651"/>
    </reaction>
</comment>
<dbReference type="Pfam" id="PF00109">
    <property type="entry name" value="ketoacyl-synt"/>
    <property type="match status" value="1"/>
</dbReference>
<keyword evidence="10 14" id="KW-0012">Acyltransferase</keyword>
<dbReference type="InterPro" id="IPR016039">
    <property type="entry name" value="Thiolase-like"/>
</dbReference>
<evidence type="ECO:0000256" key="9">
    <source>
        <dbReference type="ARBA" id="ARBA00023160"/>
    </source>
</evidence>
<keyword evidence="5 14" id="KW-0444">Lipid biosynthesis</keyword>
<keyword evidence="8" id="KW-0443">Lipid metabolism</keyword>
<comment type="function">
    <text evidence="11 14">Involved in the type II fatty acid elongation cycle. Catalyzes the elongation of a wide range of acyl-ACP by the addition of two carbons from malonyl-ACP to an acyl acceptor. Can efficiently catalyze the conversion of palmitoleoyl-ACP (cis-hexadec-9-enoyl-ACP) to cis-vaccenoyl-ACP (cis-octadec-11-enoyl-ACP), an essential step in the thermal regulation of fatty acid composition.</text>
</comment>
<evidence type="ECO:0000256" key="6">
    <source>
        <dbReference type="ARBA" id="ARBA00022679"/>
    </source>
</evidence>
<dbReference type="GO" id="GO:0004315">
    <property type="term" value="F:3-oxoacyl-[acyl-carrier-protein] synthase activity"/>
    <property type="evidence" value="ECO:0007669"/>
    <property type="project" value="UniProtKB-EC"/>
</dbReference>
<evidence type="ECO:0000259" key="16">
    <source>
        <dbReference type="PROSITE" id="PS52004"/>
    </source>
</evidence>
<dbReference type="SUPFAM" id="SSF53901">
    <property type="entry name" value="Thiolase-like"/>
    <property type="match status" value="2"/>
</dbReference>
<keyword evidence="18" id="KW-1185">Reference proteome</keyword>